<dbReference type="InterPro" id="IPR029056">
    <property type="entry name" value="Ribokinase-like"/>
</dbReference>
<dbReference type="SUPFAM" id="SSF53613">
    <property type="entry name" value="Ribokinase-like"/>
    <property type="match status" value="1"/>
</dbReference>
<dbReference type="OrthoDB" id="8578462at2"/>
<feature type="domain" description="Carbohydrate kinase PfkB" evidence="4">
    <location>
        <begin position="66"/>
        <end position="337"/>
    </location>
</feature>
<dbReference type="PANTHER" id="PTHR10584">
    <property type="entry name" value="SUGAR KINASE"/>
    <property type="match status" value="1"/>
</dbReference>
<dbReference type="PANTHER" id="PTHR10584:SF166">
    <property type="entry name" value="RIBOKINASE"/>
    <property type="match status" value="1"/>
</dbReference>
<dbReference type="Proteomes" id="UP000345527">
    <property type="component" value="Unassembled WGS sequence"/>
</dbReference>
<dbReference type="Gene3D" id="3.40.1190.20">
    <property type="match status" value="1"/>
</dbReference>
<evidence type="ECO:0000259" key="4">
    <source>
        <dbReference type="Pfam" id="PF00294"/>
    </source>
</evidence>
<evidence type="ECO:0000256" key="2">
    <source>
        <dbReference type="ARBA" id="ARBA00022777"/>
    </source>
</evidence>
<evidence type="ECO:0000256" key="3">
    <source>
        <dbReference type="SAM" id="MobiDB-lite"/>
    </source>
</evidence>
<dbReference type="AlphaFoldDB" id="A0A5J5E1T0"/>
<dbReference type="GO" id="GO:0016301">
    <property type="term" value="F:kinase activity"/>
    <property type="evidence" value="ECO:0007669"/>
    <property type="project" value="UniProtKB-KW"/>
</dbReference>
<name>A0A5J5E1T0_9BIFI</name>
<accession>A0A5J5E1T0</accession>
<dbReference type="RefSeq" id="WP_150354301.1">
    <property type="nucleotide sequence ID" value="NZ_RZNZ01000013.1"/>
</dbReference>
<keyword evidence="2 6" id="KW-0418">Kinase</keyword>
<dbReference type="Pfam" id="PF00294">
    <property type="entry name" value="PfkB"/>
    <property type="match status" value="1"/>
</dbReference>
<dbReference type="EMBL" id="RZNZ01000013">
    <property type="protein sequence ID" value="KAA8818859.1"/>
    <property type="molecule type" value="Genomic_DNA"/>
</dbReference>
<dbReference type="Proteomes" id="UP000374630">
    <property type="component" value="Unassembled WGS sequence"/>
</dbReference>
<feature type="region of interest" description="Disordered" evidence="3">
    <location>
        <begin position="1"/>
        <end position="21"/>
    </location>
</feature>
<evidence type="ECO:0000313" key="8">
    <source>
        <dbReference type="Proteomes" id="UP000374630"/>
    </source>
</evidence>
<keyword evidence="1" id="KW-0808">Transferase</keyword>
<reference evidence="7 8" key="1">
    <citation type="journal article" date="2019" name="Syst. Appl. Microbiol.">
        <title>Characterization of Bifidobacterium species in feaces of the Egyptian fruit bat: Description of B. vespertilionis sp. nov. and B. rousetti sp. nov.</title>
        <authorList>
            <person name="Modesto M."/>
            <person name="Satti M."/>
            <person name="Watanabe K."/>
            <person name="Puglisi E."/>
            <person name="Morelli L."/>
            <person name="Huang C.-H."/>
            <person name="Liou J.-S."/>
            <person name="Miyashita M."/>
            <person name="Tamura T."/>
            <person name="Saito S."/>
            <person name="Mori K."/>
            <person name="Huang L."/>
            <person name="Sciavilla P."/>
            <person name="Sandri C."/>
            <person name="Spiezio C."/>
            <person name="Vitali F."/>
            <person name="Cavalieri D."/>
            <person name="Perpetuini G."/>
            <person name="Tofalo R."/>
            <person name="Bonetti A."/>
            <person name="Arita M."/>
            <person name="Mattarelli P."/>
        </authorList>
    </citation>
    <scope>NUCLEOTIDE SEQUENCE [LARGE SCALE GENOMIC DNA]</scope>
    <source>
        <strain evidence="5 8">RST16</strain>
        <strain evidence="6 7">RST8</strain>
    </source>
</reference>
<gene>
    <name evidence="6" type="ORF">EM848_07415</name>
    <name evidence="5" type="ORF">EMO90_09355</name>
</gene>
<proteinExistence type="predicted"/>
<dbReference type="EMBL" id="RZOA01000013">
    <property type="protein sequence ID" value="KAA8822993.1"/>
    <property type="molecule type" value="Genomic_DNA"/>
</dbReference>
<comment type="caution">
    <text evidence="6">The sequence shown here is derived from an EMBL/GenBank/DDBJ whole genome shotgun (WGS) entry which is preliminary data.</text>
</comment>
<sequence>MAQPTQQSDHPNQFARQTRGASSQHAVISLSEVVPDIMLTVDQVPTPGGYAVAGAPHVTIAAGYRVMKAARQMGAPAKHGGILGNGPLAGMIHATFEQSEIEHVGQDRLDEDSGFRIMLGDPAGTKTLIAAYGAEAHGSEDAFDGIEPDDGDVVHISGNTLTNQTASGLLTFLTKPENAHGTRRFRIVLNPTSALAQVSDQLLEALVLARPTWSCNRQQADVLANRLGIAPIDPKKITVGGDVTTAMGDLAMRLGDVLKAPIVIRSGAKGAWVRDVDADGRKLGVAHISGFPTESVHARSAGSCHTGVICARLAAGERLVDAVRLANAAASIAIQRSVRGVPVCPSYAEALMKVNEAA</sequence>
<evidence type="ECO:0000256" key="1">
    <source>
        <dbReference type="ARBA" id="ARBA00022679"/>
    </source>
</evidence>
<dbReference type="InterPro" id="IPR011611">
    <property type="entry name" value="PfkB_dom"/>
</dbReference>
<evidence type="ECO:0000313" key="5">
    <source>
        <dbReference type="EMBL" id="KAA8818859.1"/>
    </source>
</evidence>
<keyword evidence="8" id="KW-1185">Reference proteome</keyword>
<protein>
    <submittedName>
        <fullName evidence="6">Sugar kinase</fullName>
    </submittedName>
</protein>
<evidence type="ECO:0000313" key="7">
    <source>
        <dbReference type="Proteomes" id="UP000345527"/>
    </source>
</evidence>
<organism evidence="6 7">
    <name type="scientific">Bifidobacterium vespertilionis</name>
    <dbReference type="NCBI Taxonomy" id="2562524"/>
    <lineage>
        <taxon>Bacteria</taxon>
        <taxon>Bacillati</taxon>
        <taxon>Actinomycetota</taxon>
        <taxon>Actinomycetes</taxon>
        <taxon>Bifidobacteriales</taxon>
        <taxon>Bifidobacteriaceae</taxon>
        <taxon>Bifidobacterium</taxon>
    </lineage>
</organism>
<evidence type="ECO:0000313" key="6">
    <source>
        <dbReference type="EMBL" id="KAA8822993.1"/>
    </source>
</evidence>